<dbReference type="SUPFAM" id="SSF53098">
    <property type="entry name" value="Ribonuclease H-like"/>
    <property type="match status" value="1"/>
</dbReference>
<dbReference type="Gene3D" id="3.30.420.10">
    <property type="entry name" value="Ribonuclease H-like superfamily/Ribonuclease H"/>
    <property type="match status" value="1"/>
</dbReference>
<evidence type="ECO:0000313" key="3">
    <source>
        <dbReference type="Proteomes" id="UP001497382"/>
    </source>
</evidence>
<gene>
    <name evidence="2" type="ORF">LARSCL_LOCUS1355</name>
</gene>
<dbReference type="InterPro" id="IPR036397">
    <property type="entry name" value="RNaseH_sf"/>
</dbReference>
<accession>A0AAV1YWD9</accession>
<organism evidence="2 3">
    <name type="scientific">Larinioides sclopetarius</name>
    <dbReference type="NCBI Taxonomy" id="280406"/>
    <lineage>
        <taxon>Eukaryota</taxon>
        <taxon>Metazoa</taxon>
        <taxon>Ecdysozoa</taxon>
        <taxon>Arthropoda</taxon>
        <taxon>Chelicerata</taxon>
        <taxon>Arachnida</taxon>
        <taxon>Araneae</taxon>
        <taxon>Araneomorphae</taxon>
        <taxon>Entelegynae</taxon>
        <taxon>Araneoidea</taxon>
        <taxon>Araneidae</taxon>
        <taxon>Larinioides</taxon>
    </lineage>
</organism>
<sequence length="82" mass="8957">MDSESSSYSISSLKTNSPLAQDIEQVLINSLNIKLSWIKAYVGQAGNETADLLAKKATLEGTPIHYLAPRGFPKKKLYTIST</sequence>
<name>A0AAV1YWD9_9ARAC</name>
<evidence type="ECO:0000259" key="1">
    <source>
        <dbReference type="Pfam" id="PF00075"/>
    </source>
</evidence>
<dbReference type="EMBL" id="CAXIEN010000007">
    <property type="protein sequence ID" value="CAL1263112.1"/>
    <property type="molecule type" value="Genomic_DNA"/>
</dbReference>
<feature type="domain" description="RNase H type-1" evidence="1">
    <location>
        <begin position="15"/>
        <end position="57"/>
    </location>
</feature>
<dbReference type="GO" id="GO:0003676">
    <property type="term" value="F:nucleic acid binding"/>
    <property type="evidence" value="ECO:0007669"/>
    <property type="project" value="InterPro"/>
</dbReference>
<comment type="caution">
    <text evidence="2">The sequence shown here is derived from an EMBL/GenBank/DDBJ whole genome shotgun (WGS) entry which is preliminary data.</text>
</comment>
<dbReference type="InterPro" id="IPR002156">
    <property type="entry name" value="RNaseH_domain"/>
</dbReference>
<protein>
    <recommendedName>
        <fullName evidence="1">RNase H type-1 domain-containing protein</fullName>
    </recommendedName>
</protein>
<dbReference type="Proteomes" id="UP001497382">
    <property type="component" value="Unassembled WGS sequence"/>
</dbReference>
<dbReference type="AlphaFoldDB" id="A0AAV1YWD9"/>
<keyword evidence="3" id="KW-1185">Reference proteome</keyword>
<dbReference type="InterPro" id="IPR012337">
    <property type="entry name" value="RNaseH-like_sf"/>
</dbReference>
<dbReference type="Pfam" id="PF00075">
    <property type="entry name" value="RNase_H"/>
    <property type="match status" value="1"/>
</dbReference>
<evidence type="ECO:0000313" key="2">
    <source>
        <dbReference type="EMBL" id="CAL1263112.1"/>
    </source>
</evidence>
<reference evidence="2 3" key="1">
    <citation type="submission" date="2024-04" db="EMBL/GenBank/DDBJ databases">
        <authorList>
            <person name="Rising A."/>
            <person name="Reimegard J."/>
            <person name="Sonavane S."/>
            <person name="Akerstrom W."/>
            <person name="Nylinder S."/>
            <person name="Hedman E."/>
            <person name="Kallberg Y."/>
        </authorList>
    </citation>
    <scope>NUCLEOTIDE SEQUENCE [LARGE SCALE GENOMIC DNA]</scope>
</reference>
<proteinExistence type="predicted"/>
<dbReference type="GO" id="GO:0004523">
    <property type="term" value="F:RNA-DNA hybrid ribonuclease activity"/>
    <property type="evidence" value="ECO:0007669"/>
    <property type="project" value="InterPro"/>
</dbReference>